<dbReference type="STRING" id="128403.WA1_08100"/>
<dbReference type="EMBL" id="ANNX02000051">
    <property type="protein sequence ID" value="KYC35755.1"/>
    <property type="molecule type" value="Genomic_DNA"/>
</dbReference>
<comment type="caution">
    <text evidence="2">The sequence shown here is derived from an EMBL/GenBank/DDBJ whole genome shotgun (WGS) entry which is preliminary data.</text>
</comment>
<name>A0A139WTH9_9CYAN</name>
<sequence length="94" mass="10761">MTQIQIALPDDVAHSLERKWGSLERKLLEMLVIEAYIDGSISVGKVRELLGMSTRLEVDAFLKAKGIDLQYDETDYGRDRQTHEQLRQEGKLNS</sequence>
<evidence type="ECO:0000313" key="2">
    <source>
        <dbReference type="EMBL" id="KYC35755.1"/>
    </source>
</evidence>
<dbReference type="Proteomes" id="UP000076925">
    <property type="component" value="Unassembled WGS sequence"/>
</dbReference>
<reference evidence="2 3" key="1">
    <citation type="journal article" date="2013" name="Genome Biol. Evol.">
        <title>Genomes of Stigonematalean cyanobacteria (subsection V) and the evolution of oxygenic photosynthesis from prokaryotes to plastids.</title>
        <authorList>
            <person name="Dagan T."/>
            <person name="Roettger M."/>
            <person name="Stucken K."/>
            <person name="Landan G."/>
            <person name="Koch R."/>
            <person name="Major P."/>
            <person name="Gould S.B."/>
            <person name="Goremykin V.V."/>
            <person name="Rippka R."/>
            <person name="Tandeau de Marsac N."/>
            <person name="Gugger M."/>
            <person name="Lockhart P.J."/>
            <person name="Allen J.F."/>
            <person name="Brune I."/>
            <person name="Maus I."/>
            <person name="Puhler A."/>
            <person name="Martin W.F."/>
        </authorList>
    </citation>
    <scope>NUCLEOTIDE SEQUENCE [LARGE SCALE GENOMIC DNA]</scope>
    <source>
        <strain evidence="2 3">PCC 7110</strain>
    </source>
</reference>
<feature type="region of interest" description="Disordered" evidence="1">
    <location>
        <begin position="74"/>
        <end position="94"/>
    </location>
</feature>
<feature type="compositionally biased region" description="Basic and acidic residues" evidence="1">
    <location>
        <begin position="75"/>
        <end position="94"/>
    </location>
</feature>
<dbReference type="InterPro" id="IPR005368">
    <property type="entry name" value="UPF0175"/>
</dbReference>
<dbReference type="OrthoDB" id="531849at2"/>
<dbReference type="AlphaFoldDB" id="A0A139WTH9"/>
<evidence type="ECO:0000256" key="1">
    <source>
        <dbReference type="SAM" id="MobiDB-lite"/>
    </source>
</evidence>
<evidence type="ECO:0000313" key="3">
    <source>
        <dbReference type="Proteomes" id="UP000076925"/>
    </source>
</evidence>
<accession>A0A139WTH9</accession>
<dbReference type="Pfam" id="PF03683">
    <property type="entry name" value="UPF0175"/>
    <property type="match status" value="1"/>
</dbReference>
<protein>
    <submittedName>
        <fullName evidence="2">Uncharacterized protein</fullName>
    </submittedName>
</protein>
<proteinExistence type="predicted"/>
<dbReference type="RefSeq" id="WP_017749023.1">
    <property type="nucleotide sequence ID" value="NZ_KQ976354.1"/>
</dbReference>
<gene>
    <name evidence="2" type="ORF">WA1_08100</name>
</gene>
<keyword evidence="3" id="KW-1185">Reference proteome</keyword>
<organism evidence="2 3">
    <name type="scientific">Scytonema hofmannii PCC 7110</name>
    <dbReference type="NCBI Taxonomy" id="128403"/>
    <lineage>
        <taxon>Bacteria</taxon>
        <taxon>Bacillati</taxon>
        <taxon>Cyanobacteriota</taxon>
        <taxon>Cyanophyceae</taxon>
        <taxon>Nostocales</taxon>
        <taxon>Scytonemataceae</taxon>
        <taxon>Scytonema</taxon>
    </lineage>
</organism>